<dbReference type="AlphaFoldDB" id="A0A6B9FHC5"/>
<evidence type="ECO:0000256" key="1">
    <source>
        <dbReference type="SAM" id="SignalP"/>
    </source>
</evidence>
<dbReference type="OrthoDB" id="7173921at2"/>
<dbReference type="InterPro" id="IPR036328">
    <property type="entry name" value="MliC_sf"/>
</dbReference>
<protein>
    <submittedName>
        <fullName evidence="2">Lysozyme inhibitor</fullName>
    </submittedName>
</protein>
<dbReference type="RefSeq" id="WP_010686833.1">
    <property type="nucleotide sequence ID" value="NZ_CP043538.1"/>
</dbReference>
<keyword evidence="1" id="KW-0732">Signal</keyword>
<feature type="chain" id="PRO_5025597901" evidence="1">
    <location>
        <begin position="28"/>
        <end position="114"/>
    </location>
</feature>
<accession>A0A6B9FHC5</accession>
<sequence length="114" mass="11865">MNRPPSRRGIALLLAAGFLVPAVPAWAASSAIRRVAFACPAGQTLRVAFDTGDLNAPAVVNPPAGPSLTLPVQPHADGIWYGDARHELRGRGRTVTWTEAGKPPLTCTESGAGE</sequence>
<reference evidence="2 3" key="2">
    <citation type="journal article" date="2013" name="Genome Announc.">
        <title>Draft Genome Sequence of Methylobacterium mesophilicum Strain SR1.6/6, Isolated from Citrus sinensis.</title>
        <authorList>
            <person name="Marinho Almeida D."/>
            <person name="Dini-Andreote F."/>
            <person name="Camargo Neves A.A."/>
            <person name="Juca Ramos R.T."/>
            <person name="Andreote F.D."/>
            <person name="Carneiro A.R."/>
            <person name="Oliveira de Souza Lima A."/>
            <person name="Caracciolo Gomes de Sa P.H."/>
            <person name="Ribeiro Barbosa M.S."/>
            <person name="Araujo W.L."/>
            <person name="Silva A."/>
        </authorList>
    </citation>
    <scope>NUCLEOTIDE SEQUENCE [LARGE SCALE GENOMIC DNA]</scope>
    <source>
        <strain evidence="2 3">SR1.6/6</strain>
    </source>
</reference>
<dbReference type="KEGG" id="mmes:MMSR116_00970"/>
<feature type="signal peptide" evidence="1">
    <location>
        <begin position="1"/>
        <end position="27"/>
    </location>
</feature>
<proteinExistence type="predicted"/>
<evidence type="ECO:0000313" key="2">
    <source>
        <dbReference type="EMBL" id="QGY00635.1"/>
    </source>
</evidence>
<reference evidence="2 3" key="1">
    <citation type="journal article" date="2012" name="Genet. Mol. Biol.">
        <title>Analysis of 16S rRNA and mxaF genes revealing insights into Methylobacterium niche-specific plant association.</title>
        <authorList>
            <person name="Dourado M.N."/>
            <person name="Andreote F.D."/>
            <person name="Dini-Andreote F."/>
            <person name="Conti R."/>
            <person name="Araujo J.M."/>
            <person name="Araujo W.L."/>
        </authorList>
    </citation>
    <scope>NUCLEOTIDE SEQUENCE [LARGE SCALE GENOMIC DNA]</scope>
    <source>
        <strain evidence="2 3">SR1.6/6</strain>
    </source>
</reference>
<gene>
    <name evidence="2" type="ORF">MMSR116_00970</name>
</gene>
<dbReference type="Gene3D" id="2.40.128.200">
    <property type="match status" value="1"/>
</dbReference>
<dbReference type="Proteomes" id="UP000012488">
    <property type="component" value="Chromosome"/>
</dbReference>
<evidence type="ECO:0000313" key="3">
    <source>
        <dbReference type="Proteomes" id="UP000012488"/>
    </source>
</evidence>
<name>A0A6B9FHC5_9HYPH</name>
<dbReference type="EMBL" id="CP043538">
    <property type="protein sequence ID" value="QGY00635.1"/>
    <property type="molecule type" value="Genomic_DNA"/>
</dbReference>
<organism evidence="2 3">
    <name type="scientific">Methylobacterium mesophilicum SR1.6/6</name>
    <dbReference type="NCBI Taxonomy" id="908290"/>
    <lineage>
        <taxon>Bacteria</taxon>
        <taxon>Pseudomonadati</taxon>
        <taxon>Pseudomonadota</taxon>
        <taxon>Alphaproteobacteria</taxon>
        <taxon>Hyphomicrobiales</taxon>
        <taxon>Methylobacteriaceae</taxon>
        <taxon>Methylobacterium</taxon>
    </lineage>
</organism>